<evidence type="ECO:0000313" key="8">
    <source>
        <dbReference type="EMBL" id="PIL39394.1"/>
    </source>
</evidence>
<dbReference type="EMBL" id="PDOB01000019">
    <property type="protein sequence ID" value="PIL39394.1"/>
    <property type="molecule type" value="Genomic_DNA"/>
</dbReference>
<evidence type="ECO:0000256" key="3">
    <source>
        <dbReference type="ARBA" id="ARBA00022989"/>
    </source>
</evidence>
<gene>
    <name evidence="8" type="ORF">CR103_12995</name>
</gene>
<protein>
    <submittedName>
        <fullName evidence="8">Putative O-glycosylation ligase, exosortase A system-associated</fullName>
    </submittedName>
</protein>
<dbReference type="GO" id="GO:0016874">
    <property type="term" value="F:ligase activity"/>
    <property type="evidence" value="ECO:0007669"/>
    <property type="project" value="UniProtKB-KW"/>
</dbReference>
<dbReference type="InterPro" id="IPR051533">
    <property type="entry name" value="WaaL-like"/>
</dbReference>
<organism evidence="8 9">
    <name type="scientific">Massilia psychrophila</name>
    <dbReference type="NCBI Taxonomy" id="1603353"/>
    <lineage>
        <taxon>Bacteria</taxon>
        <taxon>Pseudomonadati</taxon>
        <taxon>Pseudomonadota</taxon>
        <taxon>Betaproteobacteria</taxon>
        <taxon>Burkholderiales</taxon>
        <taxon>Oxalobacteraceae</taxon>
        <taxon>Telluria group</taxon>
        <taxon>Massilia</taxon>
    </lineage>
</organism>
<feature type="transmembrane region" description="Helical" evidence="5">
    <location>
        <begin position="102"/>
        <end position="121"/>
    </location>
</feature>
<feature type="transmembrane region" description="Helical" evidence="5">
    <location>
        <begin position="169"/>
        <end position="186"/>
    </location>
</feature>
<evidence type="ECO:0000313" key="9">
    <source>
        <dbReference type="Proteomes" id="UP000228593"/>
    </source>
</evidence>
<keyword evidence="8" id="KW-0436">Ligase</keyword>
<evidence type="ECO:0000259" key="6">
    <source>
        <dbReference type="Pfam" id="PF04932"/>
    </source>
</evidence>
<proteinExistence type="predicted"/>
<keyword evidence="3 5" id="KW-1133">Transmembrane helix</keyword>
<dbReference type="Pfam" id="PF19358">
    <property type="entry name" value="DUF5935"/>
    <property type="match status" value="1"/>
</dbReference>
<keyword evidence="4 5" id="KW-0472">Membrane</keyword>
<dbReference type="NCBIfam" id="TIGR03097">
    <property type="entry name" value="PEP_O_lig_1"/>
    <property type="match status" value="1"/>
</dbReference>
<name>A0A2G8T045_9BURK</name>
<dbReference type="Proteomes" id="UP000228593">
    <property type="component" value="Unassembled WGS sequence"/>
</dbReference>
<feature type="transmembrane region" description="Helical" evidence="5">
    <location>
        <begin position="366"/>
        <end position="389"/>
    </location>
</feature>
<dbReference type="RefSeq" id="WP_099916417.1">
    <property type="nucleotide sequence ID" value="NZ_BMHS01000024.1"/>
</dbReference>
<dbReference type="PANTHER" id="PTHR37422:SF13">
    <property type="entry name" value="LIPOPOLYSACCHARIDE BIOSYNTHESIS PROTEIN PA4999-RELATED"/>
    <property type="match status" value="1"/>
</dbReference>
<feature type="domain" description="O-antigen ligase-related" evidence="6">
    <location>
        <begin position="202"/>
        <end position="337"/>
    </location>
</feature>
<feature type="transmembrane region" description="Helical" evidence="5">
    <location>
        <begin position="329"/>
        <end position="346"/>
    </location>
</feature>
<evidence type="ECO:0000256" key="1">
    <source>
        <dbReference type="ARBA" id="ARBA00004141"/>
    </source>
</evidence>
<dbReference type="AlphaFoldDB" id="A0A2G8T045"/>
<dbReference type="InterPro" id="IPR017528">
    <property type="entry name" value="CHP03097O-antigen_lig-rel"/>
</dbReference>
<dbReference type="InterPro" id="IPR045979">
    <property type="entry name" value="DUF5935"/>
</dbReference>
<feature type="transmembrane region" description="Helical" evidence="5">
    <location>
        <begin position="128"/>
        <end position="149"/>
    </location>
</feature>
<dbReference type="InterPro" id="IPR007016">
    <property type="entry name" value="O-antigen_ligase-rel_domated"/>
</dbReference>
<accession>A0A2G8T045</accession>
<reference evidence="8 9" key="1">
    <citation type="submission" date="2017-10" db="EMBL/GenBank/DDBJ databases">
        <title>Massilia psychrophilum sp. nov., a novel purple-pigmented bacterium isolated from Tianshan glacier, Xinjiang Municipality, China.</title>
        <authorList>
            <person name="Wang H."/>
        </authorList>
    </citation>
    <scope>NUCLEOTIDE SEQUENCE [LARGE SCALE GENOMIC DNA]</scope>
    <source>
        <strain evidence="8 9">JCM 30813</strain>
    </source>
</reference>
<sequence length="441" mass="49030">MRDILVTLIVFGTLPLIYKRPYWGAVLWIWISVMNPHAQGWGFARTFPFAAIIAAVTIVSLVVQKEDKKLPMVPTIVVFIAFLAWMSLTSLFAIHLDQVYEQWNKVVKIFGMTLVVMMLLKERKHIELAIWSIVISIGYYGVKGGIFTIRSGGNDRVWGPAGTFIDGNNEVALAFVMVIPLMFYLMTITKNKWGRYAFIASMGLCALASLGSYSRGALLAIAAMTVFFWFKSKEKLVIGLAMILIVPVLLLTMPAQWHQRMDTIQEYKEDSSAMGRVNAWHMATNLAMDRPLGGGFQIYDAGVFARYAPNPEDIHAAHSIYFQVLGEHGFIGLFLYLAIGVLTWRSGSWVLKHGKHDPELKWALDLVPMLQVSLLGFAVGGAFLSLAYFDVPYYVMTAMIATRLLVKKHLKAKAADSKAAAQVAAKASQLPKQQKAANGLS</sequence>
<feature type="transmembrane region" description="Helical" evidence="5">
    <location>
        <begin position="198"/>
        <end position="230"/>
    </location>
</feature>
<dbReference type="OrthoDB" id="9772644at2"/>
<evidence type="ECO:0000256" key="5">
    <source>
        <dbReference type="SAM" id="Phobius"/>
    </source>
</evidence>
<comment type="caution">
    <text evidence="8">The sequence shown here is derived from an EMBL/GenBank/DDBJ whole genome shotgun (WGS) entry which is preliminary data.</text>
</comment>
<feature type="transmembrane region" description="Helical" evidence="5">
    <location>
        <begin position="236"/>
        <end position="255"/>
    </location>
</feature>
<evidence type="ECO:0000256" key="4">
    <source>
        <dbReference type="ARBA" id="ARBA00023136"/>
    </source>
</evidence>
<evidence type="ECO:0000256" key="2">
    <source>
        <dbReference type="ARBA" id="ARBA00022692"/>
    </source>
</evidence>
<comment type="subcellular location">
    <subcellularLocation>
        <location evidence="1">Membrane</location>
        <topology evidence="1">Multi-pass membrane protein</topology>
    </subcellularLocation>
</comment>
<keyword evidence="9" id="KW-1185">Reference proteome</keyword>
<dbReference type="Pfam" id="PF04932">
    <property type="entry name" value="Wzy_C"/>
    <property type="match status" value="1"/>
</dbReference>
<dbReference type="PANTHER" id="PTHR37422">
    <property type="entry name" value="TEICHURONIC ACID BIOSYNTHESIS PROTEIN TUAE"/>
    <property type="match status" value="1"/>
</dbReference>
<dbReference type="GO" id="GO:0016020">
    <property type="term" value="C:membrane"/>
    <property type="evidence" value="ECO:0007669"/>
    <property type="project" value="UniProtKB-SubCell"/>
</dbReference>
<feature type="domain" description="DUF5935" evidence="7">
    <location>
        <begin position="1"/>
        <end position="187"/>
    </location>
</feature>
<feature type="transmembrane region" description="Helical" evidence="5">
    <location>
        <begin position="43"/>
        <end position="63"/>
    </location>
</feature>
<keyword evidence="2 5" id="KW-0812">Transmembrane</keyword>
<evidence type="ECO:0000259" key="7">
    <source>
        <dbReference type="Pfam" id="PF19358"/>
    </source>
</evidence>
<feature type="transmembrane region" description="Helical" evidence="5">
    <location>
        <begin position="75"/>
        <end position="96"/>
    </location>
</feature>